<proteinExistence type="predicted"/>
<gene>
    <name evidence="1" type="ORF">H1B27_12065</name>
</gene>
<reference evidence="1 2" key="1">
    <citation type="submission" date="2020-07" db="EMBL/GenBank/DDBJ databases">
        <title>Bradyrhizobium diversity isolated from nodules of indigenous legumes of Western Australia.</title>
        <authorList>
            <person name="Klepa M.S."/>
        </authorList>
    </citation>
    <scope>NUCLEOTIDE SEQUENCE [LARGE SCALE GENOMIC DNA]</scope>
    <source>
        <strain evidence="1 2">CNPSo 4019</strain>
    </source>
</reference>
<dbReference type="EMBL" id="JACEGD010000010">
    <property type="protein sequence ID" value="MBH5387008.1"/>
    <property type="molecule type" value="Genomic_DNA"/>
</dbReference>
<protein>
    <submittedName>
        <fullName evidence="1">Uncharacterized protein</fullName>
    </submittedName>
</protein>
<dbReference type="Proteomes" id="UP001194539">
    <property type="component" value="Unassembled WGS sequence"/>
</dbReference>
<organism evidence="1 2">
    <name type="scientific">Bradyrhizobium diversitatis</name>
    <dbReference type="NCBI Taxonomy" id="2755406"/>
    <lineage>
        <taxon>Bacteria</taxon>
        <taxon>Pseudomonadati</taxon>
        <taxon>Pseudomonadota</taxon>
        <taxon>Alphaproteobacteria</taxon>
        <taxon>Hyphomicrobiales</taxon>
        <taxon>Nitrobacteraceae</taxon>
        <taxon>Bradyrhizobium</taxon>
    </lineage>
</organism>
<keyword evidence="2" id="KW-1185">Reference proteome</keyword>
<dbReference type="RefSeq" id="WP_197966203.1">
    <property type="nucleotide sequence ID" value="NZ_JACEGD010000010.1"/>
</dbReference>
<comment type="caution">
    <text evidence="1">The sequence shown here is derived from an EMBL/GenBank/DDBJ whole genome shotgun (WGS) entry which is preliminary data.</text>
</comment>
<evidence type="ECO:0000313" key="1">
    <source>
        <dbReference type="EMBL" id="MBH5387008.1"/>
    </source>
</evidence>
<accession>A0ABS0P176</accession>
<name>A0ABS0P176_9BRAD</name>
<evidence type="ECO:0000313" key="2">
    <source>
        <dbReference type="Proteomes" id="UP001194539"/>
    </source>
</evidence>
<sequence>MNVDASPSMAKHRVSVNRIPDRSIADIMPSDPRRIDVSDTFRLIDSPEARSMKCCMQASLAKDETPSLRHHVE</sequence>